<proteinExistence type="inferred from homology"/>
<keyword evidence="4 5" id="KW-0687">Ribonucleoprotein</keyword>
<evidence type="ECO:0000256" key="3">
    <source>
        <dbReference type="ARBA" id="ARBA00022980"/>
    </source>
</evidence>
<sequence>MAIGKNKRLSKGKKGKRKAVDPFLKKEWYSVKAPSLFTHRSVGKTLITKTQGQKIASDGLRGRVMEVSLGDLEKDEELGYRKIKLIVEEVQGYNVLTNFHGMDMTRDKLCSLIKKWQSIIEASIDVRTTDGYLVRMFCVAFTKKMPNQLKKTCYAGSAQQKQIRLKMREIMAEEAGKCDLSGLVKILMTNGISDNIEKAAQGVFPIKDTYIRKVKVLKKPKFDISRLMELHADTGEDVGAKVAAIAEEVDTEGAGGRY</sequence>
<keyword evidence="8" id="KW-1185">Reference proteome</keyword>
<feature type="initiator methionine" description="Removed" evidence="5">
    <location>
        <position position="1"/>
    </location>
</feature>
<comment type="caution">
    <text evidence="7">The sequence shown here is derived from an EMBL/GenBank/DDBJ whole genome shotgun (WGS) entry which is preliminary data.</text>
</comment>
<gene>
    <name evidence="7" type="ORF">TeGR_g13848</name>
</gene>
<keyword evidence="3 5" id="KW-0689">Ribosomal protein</keyword>
<dbReference type="SMART" id="SM01397">
    <property type="entry name" value="Ribosomal_S3Ae"/>
    <property type="match status" value="1"/>
</dbReference>
<evidence type="ECO:0000256" key="5">
    <source>
        <dbReference type="HAMAP-Rule" id="MF_03122"/>
    </source>
</evidence>
<evidence type="ECO:0000256" key="2">
    <source>
        <dbReference type="ARBA" id="ARBA00022490"/>
    </source>
</evidence>
<dbReference type="Pfam" id="PF01015">
    <property type="entry name" value="Ribosomal_S3Ae"/>
    <property type="match status" value="1"/>
</dbReference>
<accession>A0ABQ6MFU8</accession>
<dbReference type="PROSITE" id="PS01191">
    <property type="entry name" value="RIBOSOMAL_S3AE"/>
    <property type="match status" value="1"/>
</dbReference>
<dbReference type="HAMAP" id="MF_03122">
    <property type="entry name" value="Ribosomal_eS1_euk"/>
    <property type="match status" value="1"/>
</dbReference>
<dbReference type="InterPro" id="IPR001593">
    <property type="entry name" value="Ribosomal_eS1"/>
</dbReference>
<evidence type="ECO:0000313" key="8">
    <source>
        <dbReference type="Proteomes" id="UP001165060"/>
    </source>
</evidence>
<comment type="subcellular location">
    <subcellularLocation>
        <location evidence="1 5">Cytoplasm</location>
    </subcellularLocation>
</comment>
<comment type="subunit">
    <text evidence="5">Component of the small ribosomal subunit. Mature ribosomes consist of a small (40S) and a large (60S) subunit. The 40S subunit contains about 33 different proteins and 1 molecule of RNA (18S). The 60S subunit contains about 49 different proteins and 3 molecules of RNA (25S, 5.8S and 5S).</text>
</comment>
<protein>
    <recommendedName>
        <fullName evidence="5">Small ribosomal subunit protein eS1</fullName>
    </recommendedName>
</protein>
<name>A0ABQ6MFU8_9STRA</name>
<evidence type="ECO:0000313" key="7">
    <source>
        <dbReference type="EMBL" id="GMI25067.1"/>
    </source>
</evidence>
<comment type="similarity">
    <text evidence="5 6">Belongs to the eukaryotic ribosomal protein eS1 family.</text>
</comment>
<dbReference type="Proteomes" id="UP001165060">
    <property type="component" value="Unassembled WGS sequence"/>
</dbReference>
<organism evidence="7 8">
    <name type="scientific">Tetraparma gracilis</name>
    <dbReference type="NCBI Taxonomy" id="2962635"/>
    <lineage>
        <taxon>Eukaryota</taxon>
        <taxon>Sar</taxon>
        <taxon>Stramenopiles</taxon>
        <taxon>Ochrophyta</taxon>
        <taxon>Bolidophyceae</taxon>
        <taxon>Parmales</taxon>
        <taxon>Triparmaceae</taxon>
        <taxon>Tetraparma</taxon>
    </lineage>
</organism>
<evidence type="ECO:0000256" key="4">
    <source>
        <dbReference type="ARBA" id="ARBA00023274"/>
    </source>
</evidence>
<evidence type="ECO:0000256" key="1">
    <source>
        <dbReference type="ARBA" id="ARBA00004496"/>
    </source>
</evidence>
<dbReference type="InterPro" id="IPR018281">
    <property type="entry name" value="Ribosomal_eS1_CS"/>
</dbReference>
<dbReference type="InterPro" id="IPR027500">
    <property type="entry name" value="Ribosomal_eS1_euk"/>
</dbReference>
<evidence type="ECO:0000256" key="6">
    <source>
        <dbReference type="RuleBase" id="RU000668"/>
    </source>
</evidence>
<dbReference type="PANTHER" id="PTHR11830">
    <property type="entry name" value="40S RIBOSOMAL PROTEIN S3A"/>
    <property type="match status" value="1"/>
</dbReference>
<reference evidence="7 8" key="1">
    <citation type="journal article" date="2023" name="Commun. Biol.">
        <title>Genome analysis of Parmales, the sister group of diatoms, reveals the evolutionary specialization of diatoms from phago-mixotrophs to photoautotrophs.</title>
        <authorList>
            <person name="Ban H."/>
            <person name="Sato S."/>
            <person name="Yoshikawa S."/>
            <person name="Yamada K."/>
            <person name="Nakamura Y."/>
            <person name="Ichinomiya M."/>
            <person name="Sato N."/>
            <person name="Blanc-Mathieu R."/>
            <person name="Endo H."/>
            <person name="Kuwata A."/>
            <person name="Ogata H."/>
        </authorList>
    </citation>
    <scope>NUCLEOTIDE SEQUENCE [LARGE SCALE GENOMIC DNA]</scope>
</reference>
<keyword evidence="2 5" id="KW-0963">Cytoplasm</keyword>
<dbReference type="EMBL" id="BRYB01002764">
    <property type="protein sequence ID" value="GMI25067.1"/>
    <property type="molecule type" value="Genomic_DNA"/>
</dbReference>